<evidence type="ECO:0000313" key="7">
    <source>
        <dbReference type="RefSeq" id="XP_053529480.1"/>
    </source>
</evidence>
<dbReference type="RefSeq" id="XP_053529480.1">
    <property type="nucleotide sequence ID" value="XM_053673505.1"/>
</dbReference>
<evidence type="ECO:0000256" key="4">
    <source>
        <dbReference type="ARBA" id="ARBA00072316"/>
    </source>
</evidence>
<keyword evidence="6" id="KW-1185">Reference proteome</keyword>
<organism evidence="6 7">
    <name type="scientific">Ictalurus punctatus</name>
    <name type="common">Channel catfish</name>
    <name type="synonym">Silurus punctatus</name>
    <dbReference type="NCBI Taxonomy" id="7998"/>
    <lineage>
        <taxon>Eukaryota</taxon>
        <taxon>Metazoa</taxon>
        <taxon>Chordata</taxon>
        <taxon>Craniata</taxon>
        <taxon>Vertebrata</taxon>
        <taxon>Euteleostomi</taxon>
        <taxon>Actinopterygii</taxon>
        <taxon>Neopterygii</taxon>
        <taxon>Teleostei</taxon>
        <taxon>Ostariophysi</taxon>
        <taxon>Siluriformes</taxon>
        <taxon>Ictaluridae</taxon>
        <taxon>Ictalurus</taxon>
    </lineage>
</organism>
<evidence type="ECO:0000256" key="3">
    <source>
        <dbReference type="ARBA" id="ARBA00062608"/>
    </source>
</evidence>
<evidence type="ECO:0000313" key="6">
    <source>
        <dbReference type="Proteomes" id="UP000221080"/>
    </source>
</evidence>
<gene>
    <name evidence="7" type="primary">dmac2</name>
</gene>
<name>A0A9F7QTA5_ICTPU</name>
<comment type="subunit">
    <text evidence="3">Interacts with incompletely assembled mitochondrial NADH:ubiquinone oxidoreductase complex (complex I).</text>
</comment>
<dbReference type="Gene3D" id="3.80.10.10">
    <property type="entry name" value="Ribonuclease Inhibitor"/>
    <property type="match status" value="1"/>
</dbReference>
<reference evidence="7" key="2">
    <citation type="submission" date="2025-08" db="UniProtKB">
        <authorList>
            <consortium name="RefSeq"/>
        </authorList>
    </citation>
    <scope>IDENTIFICATION</scope>
    <source>
        <tissue evidence="7">Blood</tissue>
    </source>
</reference>
<sequence>MAASMLFQMRRHCSLVPCLTVAKRQYASNPPSLFSKVFLQLNQRFLEVEYLIRLGNWFKNRDVRRKNLFYDYAQKKYGVNVAAAYSILKLGGAFRFAGQTEWFCTDSKGKFSFDFVNTPDSTIEEIDLSRTLINQAGLHNLMSQRKLRSLSVQGCPEVDDWFLARLHVFSETLQELNLSHCPRITVGGLAALQHLRQLQQLDISSLPQVQSPGLVHILVEEMLPHCKVIGAEYDQGLQIQTDNREPTDADSLRHAQT</sequence>
<evidence type="ECO:0000256" key="5">
    <source>
        <dbReference type="ARBA" id="ARBA00076566"/>
    </source>
</evidence>
<dbReference type="CTD" id="55101"/>
<comment type="function">
    <text evidence="2">Required for the assembly of the mitochondrial NADH:ubiquinone oxidoreductase complex (complex I). Involved in the assembly of the distal region of complex I.</text>
</comment>
<proteinExistence type="inferred from homology"/>
<comment type="similarity">
    <text evidence="1">Belongs to the ATP synthase subunit s family.</text>
</comment>
<dbReference type="KEGG" id="ipu:108280671"/>
<dbReference type="PANTHER" id="PTHR13318">
    <property type="entry name" value="PARTNER OF PAIRED, ISOFORM B-RELATED"/>
    <property type="match status" value="1"/>
</dbReference>
<protein>
    <recommendedName>
        <fullName evidence="4">Distal membrane-arm assembly complex protein 2</fullName>
    </recommendedName>
    <alternativeName>
        <fullName evidence="5">ATP synthase subunit s-like protein</fullName>
    </alternativeName>
</protein>
<dbReference type="FunFam" id="3.80.10.10:FF:000168">
    <property type="entry name" value="Distal membrane arm assembly complex 2"/>
    <property type="match status" value="1"/>
</dbReference>
<dbReference type="GO" id="GO:0019005">
    <property type="term" value="C:SCF ubiquitin ligase complex"/>
    <property type="evidence" value="ECO:0007669"/>
    <property type="project" value="TreeGrafter"/>
</dbReference>
<dbReference type="OrthoDB" id="1708588at2759"/>
<dbReference type="AlphaFoldDB" id="A0A9F7QTA5"/>
<evidence type="ECO:0000256" key="1">
    <source>
        <dbReference type="ARBA" id="ARBA00006901"/>
    </source>
</evidence>
<dbReference type="GO" id="GO:0031146">
    <property type="term" value="P:SCF-dependent proteasomal ubiquitin-dependent protein catabolic process"/>
    <property type="evidence" value="ECO:0007669"/>
    <property type="project" value="TreeGrafter"/>
</dbReference>
<dbReference type="Proteomes" id="UP000221080">
    <property type="component" value="Chromosome 20"/>
</dbReference>
<accession>A0A9F7QTA5</accession>
<dbReference type="InterPro" id="IPR032675">
    <property type="entry name" value="LRR_dom_sf"/>
</dbReference>
<reference evidence="6" key="1">
    <citation type="journal article" date="2016" name="Nat. Commun.">
        <title>The channel catfish genome sequence provides insights into the evolution of scale formation in teleosts.</title>
        <authorList>
            <person name="Liu Z."/>
            <person name="Liu S."/>
            <person name="Yao J."/>
            <person name="Bao L."/>
            <person name="Zhang J."/>
            <person name="Li Y."/>
            <person name="Jiang C."/>
            <person name="Sun L."/>
            <person name="Wang R."/>
            <person name="Zhang Y."/>
            <person name="Zhou T."/>
            <person name="Zeng Q."/>
            <person name="Fu Q."/>
            <person name="Gao S."/>
            <person name="Li N."/>
            <person name="Koren S."/>
            <person name="Jiang Y."/>
            <person name="Zimin A."/>
            <person name="Xu P."/>
            <person name="Phillippy A.M."/>
            <person name="Geng X."/>
            <person name="Song L."/>
            <person name="Sun F."/>
            <person name="Li C."/>
            <person name="Wang X."/>
            <person name="Chen A."/>
            <person name="Jin Y."/>
            <person name="Yuan Z."/>
            <person name="Yang Y."/>
            <person name="Tan S."/>
            <person name="Peatman E."/>
            <person name="Lu J."/>
            <person name="Qin Z."/>
            <person name="Dunham R."/>
            <person name="Li Z."/>
            <person name="Sonstegard T."/>
            <person name="Feng J."/>
            <person name="Danzmann R.G."/>
            <person name="Schroeder S."/>
            <person name="Scheffler B."/>
            <person name="Duke M.V."/>
            <person name="Ballard L."/>
            <person name="Kucuktas H."/>
            <person name="Kaltenboeck L."/>
            <person name="Liu H."/>
            <person name="Armbruster J."/>
            <person name="Xie Y."/>
            <person name="Kirby M.L."/>
            <person name="Tian Y."/>
            <person name="Flanagan M.E."/>
            <person name="Mu W."/>
            <person name="Waldbieser G.C."/>
        </authorList>
    </citation>
    <scope>NUCLEOTIDE SEQUENCE [LARGE SCALE GENOMIC DNA]</scope>
    <source>
        <strain evidence="6">SDA103</strain>
    </source>
</reference>
<dbReference type="SUPFAM" id="SSF52047">
    <property type="entry name" value="RNI-like"/>
    <property type="match status" value="1"/>
</dbReference>
<dbReference type="GeneID" id="108280671"/>
<dbReference type="PANTHER" id="PTHR13318:SF169">
    <property type="entry name" value="F-BOX AND LEUCINE-RICH REPEAT PROTEIN 9"/>
    <property type="match status" value="1"/>
</dbReference>
<evidence type="ECO:0000256" key="2">
    <source>
        <dbReference type="ARBA" id="ARBA00057777"/>
    </source>
</evidence>